<accession>A0ABU5QA05</accession>
<comment type="caution">
    <text evidence="1">The sequence shown here is derived from an EMBL/GenBank/DDBJ whole genome shotgun (WGS) entry which is preliminary data.</text>
</comment>
<proteinExistence type="predicted"/>
<reference evidence="1 2" key="1">
    <citation type="submission" date="2023-12" db="EMBL/GenBank/DDBJ databases">
        <title>Novel species of the genus Arcicella isolated from rivers.</title>
        <authorList>
            <person name="Lu H."/>
        </authorList>
    </citation>
    <scope>NUCLEOTIDE SEQUENCE [LARGE SCALE GENOMIC DNA]</scope>
    <source>
        <strain evidence="1 2">KCTC 23307</strain>
    </source>
</reference>
<dbReference type="Proteomes" id="UP001302949">
    <property type="component" value="Unassembled WGS sequence"/>
</dbReference>
<protein>
    <submittedName>
        <fullName evidence="1">Uncharacterized protein</fullName>
    </submittedName>
</protein>
<evidence type="ECO:0000313" key="2">
    <source>
        <dbReference type="Proteomes" id="UP001302949"/>
    </source>
</evidence>
<sequence length="193" mass="22473">MQYARRSLEHYAKKRGSTQNIVEFEATIQEENDQVEDKDDHRLDIRINNSGNKNIELKNWATFKYISFYEIKNSVPTTKESGFKTQLFSYFKNASTMNDFVYIFKFRNGGITLNGAKSKFQTLFQTTIKDKNGNDVNALFDFLRKSNIGLLNYLGKESNILPENLEDDIEFVNKVINNTSTKLYNFIKIQSDI</sequence>
<evidence type="ECO:0000313" key="1">
    <source>
        <dbReference type="EMBL" id="MEA5139660.1"/>
    </source>
</evidence>
<keyword evidence="2" id="KW-1185">Reference proteome</keyword>
<name>A0ABU5QA05_9BACT</name>
<dbReference type="EMBL" id="JAYFUM010000011">
    <property type="protein sequence ID" value="MEA5139660.1"/>
    <property type="molecule type" value="Genomic_DNA"/>
</dbReference>
<dbReference type="RefSeq" id="WP_323296819.1">
    <property type="nucleotide sequence ID" value="NZ_JAYFUM010000011.1"/>
</dbReference>
<gene>
    <name evidence="1" type="ORF">VB248_10955</name>
</gene>
<organism evidence="1 2">
    <name type="scientific">Arcicella rigui</name>
    <dbReference type="NCBI Taxonomy" id="797020"/>
    <lineage>
        <taxon>Bacteria</taxon>
        <taxon>Pseudomonadati</taxon>
        <taxon>Bacteroidota</taxon>
        <taxon>Cytophagia</taxon>
        <taxon>Cytophagales</taxon>
        <taxon>Flectobacillaceae</taxon>
        <taxon>Arcicella</taxon>
    </lineage>
</organism>